<evidence type="ECO:0000256" key="1">
    <source>
        <dbReference type="ARBA" id="ARBA00022679"/>
    </source>
</evidence>
<evidence type="ECO:0000256" key="2">
    <source>
        <dbReference type="ARBA" id="ARBA00022741"/>
    </source>
</evidence>
<gene>
    <name evidence="7" type="ORF">LQV63_22665</name>
</gene>
<evidence type="ECO:0000313" key="8">
    <source>
        <dbReference type="Proteomes" id="UP001199916"/>
    </source>
</evidence>
<evidence type="ECO:0000256" key="4">
    <source>
        <dbReference type="ARBA" id="ARBA00022840"/>
    </source>
</evidence>
<comment type="caution">
    <text evidence="7">The sequence shown here is derived from an EMBL/GenBank/DDBJ whole genome shotgun (WGS) entry which is preliminary data.</text>
</comment>
<dbReference type="SMART" id="SM00220">
    <property type="entry name" value="S_TKc"/>
    <property type="match status" value="1"/>
</dbReference>
<feature type="domain" description="Protein kinase" evidence="6">
    <location>
        <begin position="18"/>
        <end position="264"/>
    </location>
</feature>
<dbReference type="SUPFAM" id="SSF52540">
    <property type="entry name" value="P-loop containing nucleoside triphosphate hydrolases"/>
    <property type="match status" value="1"/>
</dbReference>
<dbReference type="Pfam" id="PF00069">
    <property type="entry name" value="Pkinase"/>
    <property type="match status" value="1"/>
</dbReference>
<keyword evidence="1" id="KW-0808">Transferase</keyword>
<organism evidence="7 8">
    <name type="scientific">Paenibacillus profundus</name>
    <dbReference type="NCBI Taxonomy" id="1173085"/>
    <lineage>
        <taxon>Bacteria</taxon>
        <taxon>Bacillati</taxon>
        <taxon>Bacillota</taxon>
        <taxon>Bacilli</taxon>
        <taxon>Bacillales</taxon>
        <taxon>Paenibacillaceae</taxon>
        <taxon>Paenibacillus</taxon>
    </lineage>
</organism>
<dbReference type="InterPro" id="IPR011009">
    <property type="entry name" value="Kinase-like_dom_sf"/>
</dbReference>
<name>A0ABS8YNQ6_9BACL</name>
<evidence type="ECO:0000313" key="7">
    <source>
        <dbReference type="EMBL" id="MCE5172088.1"/>
    </source>
</evidence>
<keyword evidence="4 5" id="KW-0067">ATP-binding</keyword>
<dbReference type="EMBL" id="JAJNBZ010000024">
    <property type="protein sequence ID" value="MCE5172088.1"/>
    <property type="molecule type" value="Genomic_DNA"/>
</dbReference>
<keyword evidence="7" id="KW-0723">Serine/threonine-protein kinase</keyword>
<proteinExistence type="predicted"/>
<feature type="binding site" evidence="5">
    <location>
        <position position="48"/>
    </location>
    <ligand>
        <name>ATP</name>
        <dbReference type="ChEBI" id="CHEBI:30616"/>
    </ligand>
</feature>
<dbReference type="GO" id="GO:0004674">
    <property type="term" value="F:protein serine/threonine kinase activity"/>
    <property type="evidence" value="ECO:0007669"/>
    <property type="project" value="UniProtKB-KW"/>
</dbReference>
<evidence type="ECO:0000259" key="6">
    <source>
        <dbReference type="PROSITE" id="PS50011"/>
    </source>
</evidence>
<keyword evidence="3 7" id="KW-0418">Kinase</keyword>
<reference evidence="7 8" key="1">
    <citation type="submission" date="2021-11" db="EMBL/GenBank/DDBJ databases">
        <title>Draft genome sequence of Paenibacillus profundus YoMME, a new Gram-positive bacteria with exoelectrogenic properties.</title>
        <authorList>
            <person name="Hubenova Y."/>
            <person name="Hubenova E."/>
            <person name="Manasiev Y."/>
            <person name="Peykov S."/>
            <person name="Mitov M."/>
        </authorList>
    </citation>
    <scope>NUCLEOTIDE SEQUENCE [LARGE SCALE GENOMIC DNA]</scope>
    <source>
        <strain evidence="7 8">YoMME</strain>
    </source>
</reference>
<dbReference type="CDD" id="cd14014">
    <property type="entry name" value="STKc_PknB_like"/>
    <property type="match status" value="1"/>
</dbReference>
<dbReference type="RefSeq" id="WP_233698375.1">
    <property type="nucleotide sequence ID" value="NZ_JAJNBZ010000024.1"/>
</dbReference>
<evidence type="ECO:0000256" key="5">
    <source>
        <dbReference type="PROSITE-ProRule" id="PRU10141"/>
    </source>
</evidence>
<dbReference type="PROSITE" id="PS00107">
    <property type="entry name" value="PROTEIN_KINASE_ATP"/>
    <property type="match status" value="1"/>
</dbReference>
<dbReference type="PROSITE" id="PS50011">
    <property type="entry name" value="PROTEIN_KINASE_DOM"/>
    <property type="match status" value="1"/>
</dbReference>
<dbReference type="Gene3D" id="1.10.510.10">
    <property type="entry name" value="Transferase(Phosphotransferase) domain 1"/>
    <property type="match status" value="1"/>
</dbReference>
<dbReference type="SUPFAM" id="SSF56112">
    <property type="entry name" value="Protein kinase-like (PK-like)"/>
    <property type="match status" value="1"/>
</dbReference>
<keyword evidence="2 5" id="KW-0547">Nucleotide-binding</keyword>
<dbReference type="Gene3D" id="3.30.200.20">
    <property type="entry name" value="Phosphorylase Kinase, domain 1"/>
    <property type="match status" value="1"/>
</dbReference>
<keyword evidence="8" id="KW-1185">Reference proteome</keyword>
<dbReference type="InterPro" id="IPR000719">
    <property type="entry name" value="Prot_kinase_dom"/>
</dbReference>
<dbReference type="PANTHER" id="PTHR43289">
    <property type="entry name" value="MITOGEN-ACTIVATED PROTEIN KINASE KINASE KINASE 20-RELATED"/>
    <property type="match status" value="1"/>
</dbReference>
<dbReference type="Proteomes" id="UP001199916">
    <property type="component" value="Unassembled WGS sequence"/>
</dbReference>
<sequence length="508" mass="57604">MQSLHAHLQPGELLHERYRIGRILGAGGMSVVYLAYDERLAGKQWAVKESKPVSQDVRQLIHEAKLLTALRHPHLPLIVDFFPPDEGGRAYLVMEYIEGETLTERLRRKPISFQETVALVIPVCEALSYLHEQEPPIVFRDVKPSNIMITKQGQVKLIDFGIARNVSAASDQDTAKLGTIGFAAPEQYEGKQSDARTDLYGVGALLGHMLTTGIWRSDRSLKEHMLQDDVPPSFYSVMMKLLAKQPQDRYQEATELLGELQQYIPVQKEEYRNSASVNHALRRGKSSVVIAFLGAAPGLGTTHASLMCAYQLGKRRLGKIAYVDANPTTGSTIKALAADYEGEHELTPIAEKTKLYGFHCFYWNDGEELLPALMGQFDYIVLDLGCYGSGERIDEFMRAQIPVLIGSQAPWRRMESETIVSFFESRQFRHWYMANLYQCDEMSARRRMRQYCRGEVSVPVRANPFAWDEASSRWLDCILDLEGVEQNLLRRLSRWIRGSKSKKGVLRS</sequence>
<accession>A0ABS8YNQ6</accession>
<protein>
    <submittedName>
        <fullName evidence="7">Serine/threonine protein kinase</fullName>
    </submittedName>
</protein>
<dbReference type="InterPro" id="IPR017441">
    <property type="entry name" value="Protein_kinase_ATP_BS"/>
</dbReference>
<dbReference type="InterPro" id="IPR027417">
    <property type="entry name" value="P-loop_NTPase"/>
</dbReference>
<evidence type="ECO:0000256" key="3">
    <source>
        <dbReference type="ARBA" id="ARBA00022777"/>
    </source>
</evidence>
<dbReference type="PANTHER" id="PTHR43289:SF34">
    <property type="entry name" value="SERINE_THREONINE-PROTEIN KINASE YBDM-RELATED"/>
    <property type="match status" value="1"/>
</dbReference>